<dbReference type="GO" id="GO:0005886">
    <property type="term" value="C:plasma membrane"/>
    <property type="evidence" value="ECO:0007669"/>
    <property type="project" value="UniProtKB-SubCell"/>
</dbReference>
<comment type="catalytic activity">
    <reaction evidence="1 7">
        <text>Cleavage of hydrophobic, N-terminal signal or leader sequences from secreted and periplasmic proteins.</text>
        <dbReference type="EC" id="3.4.21.89"/>
    </reaction>
</comment>
<keyword evidence="10" id="KW-1185">Reference proteome</keyword>
<proteinExistence type="inferred from homology"/>
<evidence type="ECO:0000313" key="9">
    <source>
        <dbReference type="EMBL" id="BCN31317.1"/>
    </source>
</evidence>
<evidence type="ECO:0000256" key="7">
    <source>
        <dbReference type="RuleBase" id="RU362042"/>
    </source>
</evidence>
<dbReference type="InterPro" id="IPR036286">
    <property type="entry name" value="LexA/Signal_pep-like_sf"/>
</dbReference>
<evidence type="ECO:0000259" key="8">
    <source>
        <dbReference type="Pfam" id="PF10502"/>
    </source>
</evidence>
<dbReference type="GO" id="GO:0009003">
    <property type="term" value="F:signal peptidase activity"/>
    <property type="evidence" value="ECO:0007669"/>
    <property type="project" value="UniProtKB-EC"/>
</dbReference>
<evidence type="ECO:0000256" key="2">
    <source>
        <dbReference type="ARBA" id="ARBA00004401"/>
    </source>
</evidence>
<evidence type="ECO:0000256" key="5">
    <source>
        <dbReference type="ARBA" id="ARBA00022801"/>
    </source>
</evidence>
<dbReference type="Pfam" id="PF10502">
    <property type="entry name" value="Peptidase_S26"/>
    <property type="match status" value="1"/>
</dbReference>
<dbReference type="RefSeq" id="WP_271712446.1">
    <property type="nucleotide sequence ID" value="NZ_AP024169.1"/>
</dbReference>
<dbReference type="CDD" id="cd06530">
    <property type="entry name" value="S26_SPase_I"/>
    <property type="match status" value="1"/>
</dbReference>
<name>A0A7R7EM40_9FIRM</name>
<feature type="transmembrane region" description="Helical" evidence="7">
    <location>
        <begin position="91"/>
        <end position="113"/>
    </location>
</feature>
<evidence type="ECO:0000256" key="4">
    <source>
        <dbReference type="ARBA" id="ARBA00013208"/>
    </source>
</evidence>
<dbReference type="Proteomes" id="UP000595897">
    <property type="component" value="Chromosome"/>
</dbReference>
<dbReference type="InterPro" id="IPR000223">
    <property type="entry name" value="Pept_S26A_signal_pept_1"/>
</dbReference>
<dbReference type="InterPro" id="IPR019758">
    <property type="entry name" value="Pept_S26A_signal_pept_1_CS"/>
</dbReference>
<keyword evidence="7" id="KW-0812">Transmembrane</keyword>
<dbReference type="PRINTS" id="PR00727">
    <property type="entry name" value="LEADERPTASE"/>
</dbReference>
<dbReference type="GO" id="GO:0004252">
    <property type="term" value="F:serine-type endopeptidase activity"/>
    <property type="evidence" value="ECO:0007669"/>
    <property type="project" value="InterPro"/>
</dbReference>
<evidence type="ECO:0000313" key="10">
    <source>
        <dbReference type="Proteomes" id="UP000595897"/>
    </source>
</evidence>
<dbReference type="KEGG" id="ahb:bsdtb5_26120"/>
<keyword evidence="7" id="KW-0645">Protease</keyword>
<dbReference type="InterPro" id="IPR019533">
    <property type="entry name" value="Peptidase_S26"/>
</dbReference>
<evidence type="ECO:0000256" key="1">
    <source>
        <dbReference type="ARBA" id="ARBA00000677"/>
    </source>
</evidence>
<accession>A0A7R7EM40</accession>
<dbReference type="PANTHER" id="PTHR43390:SF1">
    <property type="entry name" value="CHLOROPLAST PROCESSING PEPTIDASE"/>
    <property type="match status" value="1"/>
</dbReference>
<feature type="active site" evidence="6">
    <location>
        <position position="122"/>
    </location>
</feature>
<evidence type="ECO:0000256" key="3">
    <source>
        <dbReference type="ARBA" id="ARBA00009370"/>
    </source>
</evidence>
<dbReference type="AlphaFoldDB" id="A0A7R7EM40"/>
<keyword evidence="5 7" id="KW-0378">Hydrolase</keyword>
<evidence type="ECO:0000256" key="6">
    <source>
        <dbReference type="PIRSR" id="PIRSR600223-1"/>
    </source>
</evidence>
<comment type="subcellular location">
    <subcellularLocation>
        <location evidence="2">Cell membrane</location>
        <topology evidence="2">Single-pass type II membrane protein</topology>
    </subcellularLocation>
    <subcellularLocation>
        <location evidence="7">Membrane</location>
        <topology evidence="7">Single-pass type II membrane protein</topology>
    </subcellularLocation>
</comment>
<feature type="domain" description="Peptidase S26" evidence="8">
    <location>
        <begin position="93"/>
        <end position="248"/>
    </location>
</feature>
<dbReference type="GO" id="GO:0006465">
    <property type="term" value="P:signal peptide processing"/>
    <property type="evidence" value="ECO:0007669"/>
    <property type="project" value="InterPro"/>
</dbReference>
<sequence length="257" mass="29775">MDKREEIEDSIEFVKDMKRYYQDKNNYNINEFGENNQSLINLNNMIEKDTKESVQLETEQPCCKLEDDIDIDTLYNVNNNHSSFQSVYKEVFKFILIALVSFVFANLFTSYVGQYTRVNGESMENTIENKDYLFIDKLTYLNDDPARFDIVVFPKSKGVYYIKRIIGLPGETVQIIRGIIYINGDPIKENYGKEVIKESGDASKPIVLQKGEYFVLGDNRNDSMDSRDSAVGKIARERIIGKAIFRLWPFNKIGGIR</sequence>
<keyword evidence="7" id="KW-1133">Transmembrane helix</keyword>
<keyword evidence="7" id="KW-0472">Membrane</keyword>
<dbReference type="InterPro" id="IPR019757">
    <property type="entry name" value="Pept_S26A_signal_pept_1_Lys-AS"/>
</dbReference>
<dbReference type="PANTHER" id="PTHR43390">
    <property type="entry name" value="SIGNAL PEPTIDASE I"/>
    <property type="match status" value="1"/>
</dbReference>
<dbReference type="EMBL" id="AP024169">
    <property type="protein sequence ID" value="BCN31317.1"/>
    <property type="molecule type" value="Genomic_DNA"/>
</dbReference>
<dbReference type="PROSITE" id="PS00761">
    <property type="entry name" value="SPASE_I_3"/>
    <property type="match status" value="1"/>
</dbReference>
<comment type="similarity">
    <text evidence="3 7">Belongs to the peptidase S26 family.</text>
</comment>
<organism evidence="9 10">
    <name type="scientific">Anaeromicropila herbilytica</name>
    <dbReference type="NCBI Taxonomy" id="2785025"/>
    <lineage>
        <taxon>Bacteria</taxon>
        <taxon>Bacillati</taxon>
        <taxon>Bacillota</taxon>
        <taxon>Clostridia</taxon>
        <taxon>Lachnospirales</taxon>
        <taxon>Lachnospiraceae</taxon>
        <taxon>Anaeromicropila</taxon>
    </lineage>
</organism>
<dbReference type="PROSITE" id="PS00760">
    <property type="entry name" value="SPASE_I_2"/>
    <property type="match status" value="1"/>
</dbReference>
<protein>
    <recommendedName>
        <fullName evidence="4 7">Signal peptidase I</fullName>
        <ecNumber evidence="4 7">3.4.21.89</ecNumber>
    </recommendedName>
</protein>
<dbReference type="SUPFAM" id="SSF51306">
    <property type="entry name" value="LexA/Signal peptidase"/>
    <property type="match status" value="1"/>
</dbReference>
<dbReference type="NCBIfam" id="TIGR02227">
    <property type="entry name" value="sigpep_I_bact"/>
    <property type="match status" value="1"/>
</dbReference>
<gene>
    <name evidence="9" type="ORF">bsdtb5_26120</name>
</gene>
<reference evidence="9 10" key="1">
    <citation type="submission" date="2020-11" db="EMBL/GenBank/DDBJ databases">
        <title>Draft genome sequencing of a Lachnospiraceae strain isolated from anoxic soil subjected to BSD treatment.</title>
        <authorList>
            <person name="Uek A."/>
            <person name="Tonouchi A."/>
        </authorList>
    </citation>
    <scope>NUCLEOTIDE SEQUENCE [LARGE SCALE GENOMIC DNA]</scope>
    <source>
        <strain evidence="9 10">TB5</strain>
    </source>
</reference>
<dbReference type="Gene3D" id="2.10.109.10">
    <property type="entry name" value="Umud Fragment, subunit A"/>
    <property type="match status" value="1"/>
</dbReference>
<dbReference type="EC" id="3.4.21.89" evidence="4 7"/>
<feature type="active site" evidence="6">
    <location>
        <position position="163"/>
    </location>
</feature>